<dbReference type="InterPro" id="IPR005707">
    <property type="entry name" value="Ribosomal_uS2_euk/arc"/>
</dbReference>
<sequence length="89" mass="10464">MQVAFQKPRLLMLTWEVPHICGTIFCEHPWEVMPDLYFYRDPEEIEKEEQEAAEKAVTKREFQVLEFTAIEPEVADWSKGVQVPSVPIQ</sequence>
<name>A0A212CU21_CEREH</name>
<evidence type="ECO:0000313" key="4">
    <source>
        <dbReference type="EMBL" id="OWK09463.1"/>
    </source>
</evidence>
<dbReference type="Proteomes" id="UP000242450">
    <property type="component" value="Chromosome 12"/>
</dbReference>
<keyword evidence="5" id="KW-1185">Reference proteome</keyword>
<dbReference type="PANTHER" id="PTHR11489">
    <property type="entry name" value="40S RIBOSOMAL PROTEIN SA"/>
    <property type="match status" value="1"/>
</dbReference>
<keyword evidence="2" id="KW-0687">Ribonucleoprotein</keyword>
<dbReference type="GO" id="GO:0003735">
    <property type="term" value="F:structural constituent of ribosome"/>
    <property type="evidence" value="ECO:0007669"/>
    <property type="project" value="InterPro"/>
</dbReference>
<evidence type="ECO:0000256" key="2">
    <source>
        <dbReference type="ARBA" id="ARBA00023274"/>
    </source>
</evidence>
<dbReference type="EMBL" id="MKHE01000012">
    <property type="protein sequence ID" value="OWK09463.1"/>
    <property type="molecule type" value="Genomic_DNA"/>
</dbReference>
<accession>A0A212CU21</accession>
<dbReference type="AlphaFoldDB" id="A0A212CU21"/>
<dbReference type="GO" id="GO:0006412">
    <property type="term" value="P:translation"/>
    <property type="evidence" value="ECO:0007669"/>
    <property type="project" value="InterPro"/>
</dbReference>
<dbReference type="OrthoDB" id="9795875at2759"/>
<evidence type="ECO:0000256" key="1">
    <source>
        <dbReference type="ARBA" id="ARBA00022980"/>
    </source>
</evidence>
<dbReference type="GO" id="GO:0015935">
    <property type="term" value="C:small ribosomal subunit"/>
    <property type="evidence" value="ECO:0007669"/>
    <property type="project" value="InterPro"/>
</dbReference>
<reference evidence="4 5" key="1">
    <citation type="journal article" date="2018" name="Mol. Genet. Genomics">
        <title>The red deer Cervus elaphus genome CerEla1.0: sequencing, annotating, genes, and chromosomes.</title>
        <authorList>
            <person name="Bana N.A."/>
            <person name="Nyiri A."/>
            <person name="Nagy J."/>
            <person name="Frank K."/>
            <person name="Nagy T."/>
            <person name="Steger V."/>
            <person name="Schiller M."/>
            <person name="Lakatos P."/>
            <person name="Sugar L."/>
            <person name="Horn P."/>
            <person name="Barta E."/>
            <person name="Orosz L."/>
        </authorList>
    </citation>
    <scope>NUCLEOTIDE SEQUENCE [LARGE SCALE GENOMIC DNA]</scope>
    <source>
        <strain evidence="4">Hungarian</strain>
    </source>
</reference>
<evidence type="ECO:0000259" key="3">
    <source>
        <dbReference type="Pfam" id="PF16122"/>
    </source>
</evidence>
<comment type="caution">
    <text evidence="4">The sequence shown here is derived from an EMBL/GenBank/DDBJ whole genome shotgun (WGS) entry which is preliminary data.</text>
</comment>
<dbReference type="Pfam" id="PF16122">
    <property type="entry name" value="40S_SA_C"/>
    <property type="match status" value="1"/>
</dbReference>
<keyword evidence="1" id="KW-0689">Ribosomal protein</keyword>
<dbReference type="InterPro" id="IPR032281">
    <property type="entry name" value="Ribosomal_uS2_C"/>
</dbReference>
<evidence type="ECO:0000313" key="5">
    <source>
        <dbReference type="Proteomes" id="UP000242450"/>
    </source>
</evidence>
<organism evidence="4 5">
    <name type="scientific">Cervus elaphus hippelaphus</name>
    <name type="common">European red deer</name>
    <dbReference type="NCBI Taxonomy" id="46360"/>
    <lineage>
        <taxon>Eukaryota</taxon>
        <taxon>Metazoa</taxon>
        <taxon>Chordata</taxon>
        <taxon>Craniata</taxon>
        <taxon>Vertebrata</taxon>
        <taxon>Euteleostomi</taxon>
        <taxon>Mammalia</taxon>
        <taxon>Eutheria</taxon>
        <taxon>Laurasiatheria</taxon>
        <taxon>Artiodactyla</taxon>
        <taxon>Ruminantia</taxon>
        <taxon>Pecora</taxon>
        <taxon>Cervidae</taxon>
        <taxon>Cervinae</taxon>
        <taxon>Cervus</taxon>
    </lineage>
</organism>
<proteinExistence type="predicted"/>
<dbReference type="Gene3D" id="3.40.50.10490">
    <property type="entry name" value="Glucose-6-phosphate isomerase like protein, domain 1"/>
    <property type="match status" value="1"/>
</dbReference>
<protein>
    <recommendedName>
        <fullName evidence="3">Small ribosomal subunit protein uS2 C-terminal domain-containing protein</fullName>
    </recommendedName>
</protein>
<gene>
    <name evidence="4" type="ORF">Celaphus_00005921</name>
</gene>
<feature type="domain" description="Small ribosomal subunit protein uS2 C-terminal" evidence="3">
    <location>
        <begin position="37"/>
        <end position="89"/>
    </location>
</feature>